<dbReference type="RefSeq" id="WP_204963523.1">
    <property type="nucleotide sequence ID" value="NZ_BAAAUR010000001.1"/>
</dbReference>
<evidence type="ECO:0000313" key="1">
    <source>
        <dbReference type="EMBL" id="GLJ96035.1"/>
    </source>
</evidence>
<evidence type="ECO:0008006" key="3">
    <source>
        <dbReference type="Google" id="ProtNLM"/>
    </source>
</evidence>
<sequence>MAARPVLPAAPRVGTPDIPHHLEEHVGLEPRADLLAVEVIGLSGDVDASHGRLAEARIAAASVGRLDVTGASLVDVEIDDLRAVALGARDGRWRNVAITGGRIASIDGLRTRWESVVLRGVHIDYLSLASGEIEDVRFVDCRFGTIDLPEARVNRVSFEGCRADDVDTRGLRTTHLDLRGLEALAFTDARSLAGVWFSPGQLERHAAAWAEALGIRVAE</sequence>
<dbReference type="Gene3D" id="2.160.20.80">
    <property type="entry name" value="E3 ubiquitin-protein ligase SopA"/>
    <property type="match status" value="1"/>
</dbReference>
<protein>
    <recommendedName>
        <fullName evidence="3">Pentapeptide repeat-containing protein</fullName>
    </recommendedName>
</protein>
<dbReference type="AlphaFoldDB" id="A0A9W6HMJ4"/>
<gene>
    <name evidence="1" type="ORF">GCM10017591_20980</name>
</gene>
<reference evidence="1" key="1">
    <citation type="journal article" date="2014" name="Int. J. Syst. Evol. Microbiol.">
        <title>Complete genome sequence of Corynebacterium casei LMG S-19264T (=DSM 44701T), isolated from a smear-ripened cheese.</title>
        <authorList>
            <consortium name="US DOE Joint Genome Institute (JGI-PGF)"/>
            <person name="Walter F."/>
            <person name="Albersmeier A."/>
            <person name="Kalinowski J."/>
            <person name="Ruckert C."/>
        </authorList>
    </citation>
    <scope>NUCLEOTIDE SEQUENCE</scope>
    <source>
        <strain evidence="1">VKM Ac-1940</strain>
    </source>
</reference>
<dbReference type="Proteomes" id="UP001142291">
    <property type="component" value="Unassembled WGS sequence"/>
</dbReference>
<name>A0A9W6HMJ4_9MICO</name>
<accession>A0A9W6HMJ4</accession>
<keyword evidence="2" id="KW-1185">Reference proteome</keyword>
<dbReference type="SUPFAM" id="SSF141571">
    <property type="entry name" value="Pentapeptide repeat-like"/>
    <property type="match status" value="1"/>
</dbReference>
<comment type="caution">
    <text evidence="1">The sequence shown here is derived from an EMBL/GenBank/DDBJ whole genome shotgun (WGS) entry which is preliminary data.</text>
</comment>
<evidence type="ECO:0000313" key="2">
    <source>
        <dbReference type="Proteomes" id="UP001142291"/>
    </source>
</evidence>
<proteinExistence type="predicted"/>
<reference evidence="1" key="2">
    <citation type="submission" date="2023-01" db="EMBL/GenBank/DDBJ databases">
        <authorList>
            <person name="Sun Q."/>
            <person name="Evtushenko L."/>
        </authorList>
    </citation>
    <scope>NUCLEOTIDE SEQUENCE</scope>
    <source>
        <strain evidence="1">VKM Ac-1940</strain>
    </source>
</reference>
<dbReference type="EMBL" id="BSER01000009">
    <property type="protein sequence ID" value="GLJ96035.1"/>
    <property type="molecule type" value="Genomic_DNA"/>
</dbReference>
<organism evidence="1 2">
    <name type="scientific">Microbacterium dextranolyticum</name>
    <dbReference type="NCBI Taxonomy" id="36806"/>
    <lineage>
        <taxon>Bacteria</taxon>
        <taxon>Bacillati</taxon>
        <taxon>Actinomycetota</taxon>
        <taxon>Actinomycetes</taxon>
        <taxon>Micrococcales</taxon>
        <taxon>Microbacteriaceae</taxon>
        <taxon>Microbacterium</taxon>
    </lineage>
</organism>